<dbReference type="Gene3D" id="1.10.260.40">
    <property type="entry name" value="lambda repressor-like DNA-binding domains"/>
    <property type="match status" value="1"/>
</dbReference>
<dbReference type="SUPFAM" id="SSF53822">
    <property type="entry name" value="Periplasmic binding protein-like I"/>
    <property type="match status" value="1"/>
</dbReference>
<dbReference type="Pfam" id="PF00356">
    <property type="entry name" value="LacI"/>
    <property type="match status" value="1"/>
</dbReference>
<organism evidence="5 6">
    <name type="scientific">Paenibacillus glycanilyticus</name>
    <dbReference type="NCBI Taxonomy" id="126569"/>
    <lineage>
        <taxon>Bacteria</taxon>
        <taxon>Bacillati</taxon>
        <taxon>Bacillota</taxon>
        <taxon>Bacilli</taxon>
        <taxon>Bacillales</taxon>
        <taxon>Paenibacillaceae</taxon>
        <taxon>Paenibacillus</taxon>
    </lineage>
</organism>
<dbReference type="InterPro" id="IPR001761">
    <property type="entry name" value="Peripla_BP/Lac1_sug-bd_dom"/>
</dbReference>
<evidence type="ECO:0000313" key="6">
    <source>
        <dbReference type="Proteomes" id="UP001157114"/>
    </source>
</evidence>
<keyword evidence="1" id="KW-0805">Transcription regulation</keyword>
<dbReference type="InterPro" id="IPR000843">
    <property type="entry name" value="HTH_LacI"/>
</dbReference>
<dbReference type="EMBL" id="BSSQ01000001">
    <property type="protein sequence ID" value="GLX66089.1"/>
    <property type="molecule type" value="Genomic_DNA"/>
</dbReference>
<protein>
    <submittedName>
        <fullName evidence="5">Catabolite control protein A</fullName>
    </submittedName>
</protein>
<dbReference type="Proteomes" id="UP001157114">
    <property type="component" value="Unassembled WGS sequence"/>
</dbReference>
<accession>A0ABQ6G563</accession>
<evidence type="ECO:0000259" key="4">
    <source>
        <dbReference type="PROSITE" id="PS50932"/>
    </source>
</evidence>
<keyword evidence="2" id="KW-0238">DNA-binding</keyword>
<name>A0ABQ6G563_9BACL</name>
<dbReference type="PRINTS" id="PR00036">
    <property type="entry name" value="HTHLACI"/>
</dbReference>
<dbReference type="RefSeq" id="WP_284236765.1">
    <property type="nucleotide sequence ID" value="NZ_BSSQ01000001.1"/>
</dbReference>
<feature type="domain" description="HTH lacI-type" evidence="4">
    <location>
        <begin position="3"/>
        <end position="57"/>
    </location>
</feature>
<dbReference type="Gene3D" id="3.40.50.2300">
    <property type="match status" value="2"/>
</dbReference>
<dbReference type="CDD" id="cd19975">
    <property type="entry name" value="PBP1_CcpA-like"/>
    <property type="match status" value="1"/>
</dbReference>
<comment type="caution">
    <text evidence="5">The sequence shown here is derived from an EMBL/GenBank/DDBJ whole genome shotgun (WGS) entry which is preliminary data.</text>
</comment>
<evidence type="ECO:0000256" key="1">
    <source>
        <dbReference type="ARBA" id="ARBA00023015"/>
    </source>
</evidence>
<evidence type="ECO:0000256" key="3">
    <source>
        <dbReference type="ARBA" id="ARBA00023163"/>
    </source>
</evidence>
<dbReference type="Pfam" id="PF00532">
    <property type="entry name" value="Peripla_BP_1"/>
    <property type="match status" value="1"/>
</dbReference>
<proteinExistence type="predicted"/>
<sequence length="335" mass="37046">MIPTIRDVAREANVSIATVSRVLNGLTGYSDKTKQKVIKTIEDMGYHPNAIARFLNNRRTQTIGVMFPAVTSEFASAVLQGIEEFALERGYSVLVCNTEVDGNRTMKYLQVLRERQIDGIIVVSEVLKHEYKHLLETMKVPIVLVSSESDDPDIPYVRVDDRQASYDAVCYLINKGHRDIAMISGSPDDPVAGRPRLQGYKDALYDKGIPYRSSRVVYGDFHYDSGGTAMEALLKQDKGVTAVFAATDEMAVGAMNVALQHGIRVPDDLSFMGYDNIRLSRMIYPALSTVGQPLLALGQEAASKLITMIETGKVVPSLVASHKIVERQTVMDLRT</sequence>
<reference evidence="5 6" key="1">
    <citation type="submission" date="2023-03" db="EMBL/GenBank/DDBJ databases">
        <title>Draft genome sequence of the bacteria which degrade cell wall of Tricholomamatutake.</title>
        <authorList>
            <person name="Konishi Y."/>
            <person name="Fukuta Y."/>
            <person name="Shirasaka N."/>
        </authorList>
    </citation>
    <scope>NUCLEOTIDE SEQUENCE [LARGE SCALE GENOMIC DNA]</scope>
    <source>
        <strain evidence="6">mu1</strain>
    </source>
</reference>
<dbReference type="CDD" id="cd01392">
    <property type="entry name" value="HTH_LacI"/>
    <property type="match status" value="1"/>
</dbReference>
<dbReference type="PANTHER" id="PTHR30146">
    <property type="entry name" value="LACI-RELATED TRANSCRIPTIONAL REPRESSOR"/>
    <property type="match status" value="1"/>
</dbReference>
<dbReference type="InterPro" id="IPR010982">
    <property type="entry name" value="Lambda_DNA-bd_dom_sf"/>
</dbReference>
<keyword evidence="3" id="KW-0804">Transcription</keyword>
<gene>
    <name evidence="5" type="primary">ccpA_1</name>
    <name evidence="5" type="ORF">MU1_04330</name>
</gene>
<evidence type="ECO:0000313" key="5">
    <source>
        <dbReference type="EMBL" id="GLX66089.1"/>
    </source>
</evidence>
<dbReference type="PROSITE" id="PS50932">
    <property type="entry name" value="HTH_LACI_2"/>
    <property type="match status" value="1"/>
</dbReference>
<dbReference type="PANTHER" id="PTHR30146:SF109">
    <property type="entry name" value="HTH-TYPE TRANSCRIPTIONAL REGULATOR GALS"/>
    <property type="match status" value="1"/>
</dbReference>
<dbReference type="PROSITE" id="PS00356">
    <property type="entry name" value="HTH_LACI_1"/>
    <property type="match status" value="1"/>
</dbReference>
<dbReference type="InterPro" id="IPR028082">
    <property type="entry name" value="Peripla_BP_I"/>
</dbReference>
<keyword evidence="6" id="KW-1185">Reference proteome</keyword>
<dbReference type="SUPFAM" id="SSF47413">
    <property type="entry name" value="lambda repressor-like DNA-binding domains"/>
    <property type="match status" value="1"/>
</dbReference>
<dbReference type="SMART" id="SM00354">
    <property type="entry name" value="HTH_LACI"/>
    <property type="match status" value="1"/>
</dbReference>
<evidence type="ECO:0000256" key="2">
    <source>
        <dbReference type="ARBA" id="ARBA00023125"/>
    </source>
</evidence>